<accession>A0A2Z6RAJ0</accession>
<protein>
    <submittedName>
        <fullName evidence="1">Uncharacterized protein</fullName>
    </submittedName>
</protein>
<reference evidence="1 2" key="1">
    <citation type="submission" date="2017-11" db="EMBL/GenBank/DDBJ databases">
        <title>The genome of Rhizophagus clarus HR1 reveals common genetic basis of auxotrophy among arbuscular mycorrhizal fungi.</title>
        <authorList>
            <person name="Kobayashi Y."/>
        </authorList>
    </citation>
    <scope>NUCLEOTIDE SEQUENCE [LARGE SCALE GENOMIC DNA]</scope>
    <source>
        <strain evidence="1 2">HR1</strain>
    </source>
</reference>
<gene>
    <name evidence="1" type="ORF">RclHR1_02400015</name>
</gene>
<dbReference type="EMBL" id="BEXD01001558">
    <property type="protein sequence ID" value="GBB94719.1"/>
    <property type="molecule type" value="Genomic_DNA"/>
</dbReference>
<name>A0A2Z6RAJ0_9GLOM</name>
<dbReference type="Proteomes" id="UP000247702">
    <property type="component" value="Unassembled WGS sequence"/>
</dbReference>
<proteinExistence type="predicted"/>
<dbReference type="AlphaFoldDB" id="A0A2Z6RAJ0"/>
<comment type="caution">
    <text evidence="1">The sequence shown here is derived from an EMBL/GenBank/DDBJ whole genome shotgun (WGS) entry which is preliminary data.</text>
</comment>
<evidence type="ECO:0000313" key="2">
    <source>
        <dbReference type="Proteomes" id="UP000247702"/>
    </source>
</evidence>
<evidence type="ECO:0000313" key="1">
    <source>
        <dbReference type="EMBL" id="GBB94719.1"/>
    </source>
</evidence>
<keyword evidence="2" id="KW-1185">Reference proteome</keyword>
<sequence length="112" mass="13161">MLRIPNMRSRRSRIYTYISIILFQSPKCQASSRFYFEGLKFHFEAGWSISKVWNSFRGGLYDISKVWNSLEADYGISKVWNSETDQSKNSLEADYCPEEVQNSKWTKIDPIS</sequence>
<organism evidence="1 2">
    <name type="scientific">Rhizophagus clarus</name>
    <dbReference type="NCBI Taxonomy" id="94130"/>
    <lineage>
        <taxon>Eukaryota</taxon>
        <taxon>Fungi</taxon>
        <taxon>Fungi incertae sedis</taxon>
        <taxon>Mucoromycota</taxon>
        <taxon>Glomeromycotina</taxon>
        <taxon>Glomeromycetes</taxon>
        <taxon>Glomerales</taxon>
        <taxon>Glomeraceae</taxon>
        <taxon>Rhizophagus</taxon>
    </lineage>
</organism>